<dbReference type="PANTHER" id="PTHR10704">
    <property type="entry name" value="CARBOHYDRATE SULFOTRANSFERASE"/>
    <property type="match status" value="1"/>
</dbReference>
<dbReference type="Proteomes" id="UP001224325">
    <property type="component" value="Chromosome"/>
</dbReference>
<sequence>MNIGFIIYDSRSGSTFLSKQLHEFDNLFVTAESAFISRILDSKIVHTKNVSPELIVDFLYKEIHFIELKIDKNILLLEIKNLINDGKLTNKSLIKIIIDLQLTTTKDINWILIKHPLFEHLDTMSRMFQECKFIHLVRDPRGVHNSKRKSINLNGDVFSNNALKTSLKYRYKVKKVLDFEINNKEQVLNIRYCDLMLKNKETLEKCLGFLGVSNSKNNTKKYFKEIGINQRHLHTNVESNAIESKIYSWKKELPKMDIQIISYYCKDIIAHFNFEKIKINPYKLSVKSAKLHIVYILTSVKNFSKIIVSNPELVASKFRYLKTFVKR</sequence>
<dbReference type="GO" id="GO:0001517">
    <property type="term" value="F:N-acetylglucosamine 6-O-sulfotransferase activity"/>
    <property type="evidence" value="ECO:0007669"/>
    <property type="project" value="TreeGrafter"/>
</dbReference>
<name>A0AAU7EIH9_9FLAO</name>
<dbReference type="InterPro" id="IPR051135">
    <property type="entry name" value="Gal/GlcNAc/GalNAc_ST"/>
</dbReference>
<dbReference type="InterPro" id="IPR027417">
    <property type="entry name" value="P-loop_NTPase"/>
</dbReference>
<dbReference type="GO" id="GO:0006790">
    <property type="term" value="P:sulfur compound metabolic process"/>
    <property type="evidence" value="ECO:0007669"/>
    <property type="project" value="TreeGrafter"/>
</dbReference>
<gene>
    <name evidence="1" type="ORF">QLS71_002675</name>
</gene>
<dbReference type="Gene3D" id="3.40.50.300">
    <property type="entry name" value="P-loop containing nucleotide triphosphate hydrolases"/>
    <property type="match status" value="1"/>
</dbReference>
<dbReference type="RefSeq" id="WP_308990373.1">
    <property type="nucleotide sequence ID" value="NZ_CP155618.1"/>
</dbReference>
<dbReference type="EMBL" id="CP155618">
    <property type="protein sequence ID" value="XBL14928.1"/>
    <property type="molecule type" value="Genomic_DNA"/>
</dbReference>
<evidence type="ECO:0000313" key="2">
    <source>
        <dbReference type="Proteomes" id="UP001224325"/>
    </source>
</evidence>
<keyword evidence="2" id="KW-1185">Reference proteome</keyword>
<reference evidence="1" key="1">
    <citation type="submission" date="2024-04" db="EMBL/GenBank/DDBJ databases">
        <title>Mariniflexile litorale, isolated from the shallow sediments of the Sea of Japan.</title>
        <authorList>
            <person name="Romanenko L."/>
            <person name="Isaeva M."/>
        </authorList>
    </citation>
    <scope>NUCLEOTIDE SEQUENCE [LARGE SCALE GENOMIC DNA]</scope>
    <source>
        <strain evidence="1">KMM 9835</strain>
    </source>
</reference>
<dbReference type="PANTHER" id="PTHR10704:SF44">
    <property type="entry name" value="LD35051P-RELATED"/>
    <property type="match status" value="1"/>
</dbReference>
<evidence type="ECO:0000313" key="1">
    <source>
        <dbReference type="EMBL" id="XBL14928.1"/>
    </source>
</evidence>
<dbReference type="AlphaFoldDB" id="A0AAU7EIH9"/>
<dbReference type="GO" id="GO:0006044">
    <property type="term" value="P:N-acetylglucosamine metabolic process"/>
    <property type="evidence" value="ECO:0007669"/>
    <property type="project" value="TreeGrafter"/>
</dbReference>
<proteinExistence type="predicted"/>
<dbReference type="Pfam" id="PF13469">
    <property type="entry name" value="Sulfotransfer_3"/>
    <property type="match status" value="1"/>
</dbReference>
<organism evidence="1 2">
    <name type="scientific">Mariniflexile litorale</name>
    <dbReference type="NCBI Taxonomy" id="3045158"/>
    <lineage>
        <taxon>Bacteria</taxon>
        <taxon>Pseudomonadati</taxon>
        <taxon>Bacteroidota</taxon>
        <taxon>Flavobacteriia</taxon>
        <taxon>Flavobacteriales</taxon>
        <taxon>Flavobacteriaceae</taxon>
        <taxon>Mariniflexile</taxon>
    </lineage>
</organism>
<protein>
    <submittedName>
        <fullName evidence="1">Sulfotransferase</fullName>
    </submittedName>
</protein>
<dbReference type="SUPFAM" id="SSF52540">
    <property type="entry name" value="P-loop containing nucleoside triphosphate hydrolases"/>
    <property type="match status" value="1"/>
</dbReference>
<accession>A0AAU7EIH9</accession>
<dbReference type="KEGG" id="mlil:QLS71_002675"/>